<dbReference type="RefSeq" id="XP_056515348.1">
    <property type="nucleotide sequence ID" value="XM_056652081.1"/>
</dbReference>
<sequence>MDEQPDDDGWFNIQLNPADISQPNSEQDSLENQLSQFINDVTTMNDVGNTSEPESEKGESESPDRRGVVVLKYKSQRAVRIRSSPPTLTTDAPTVEDPNDEIWHETSERSDDD</sequence>
<evidence type="ECO:0000313" key="3">
    <source>
        <dbReference type="Proteomes" id="UP001141434"/>
    </source>
</evidence>
<dbReference type="OrthoDB" id="4525389at2759"/>
<keyword evidence="3" id="KW-1185">Reference proteome</keyword>
<name>A0A9W9KM51_9EURO</name>
<dbReference type="AlphaFoldDB" id="A0A9W9KM51"/>
<gene>
    <name evidence="2" type="ORF">NUU61_001499</name>
</gene>
<accession>A0A9W9KM51</accession>
<evidence type="ECO:0000256" key="1">
    <source>
        <dbReference type="SAM" id="MobiDB-lite"/>
    </source>
</evidence>
<feature type="compositionally biased region" description="Basic and acidic residues" evidence="1">
    <location>
        <begin position="54"/>
        <end position="67"/>
    </location>
</feature>
<protein>
    <submittedName>
        <fullName evidence="2">Uncharacterized protein</fullName>
    </submittedName>
</protein>
<feature type="compositionally biased region" description="Polar residues" evidence="1">
    <location>
        <begin position="13"/>
        <end position="50"/>
    </location>
</feature>
<feature type="compositionally biased region" description="Basic and acidic residues" evidence="1">
    <location>
        <begin position="101"/>
        <end position="113"/>
    </location>
</feature>
<reference evidence="2" key="1">
    <citation type="submission" date="2022-11" db="EMBL/GenBank/DDBJ databases">
        <authorList>
            <person name="Petersen C."/>
        </authorList>
    </citation>
    <scope>NUCLEOTIDE SEQUENCE</scope>
    <source>
        <strain evidence="2">IBT 34128</strain>
    </source>
</reference>
<reference evidence="2" key="2">
    <citation type="journal article" date="2023" name="IMA Fungus">
        <title>Comparative genomic study of the Penicillium genus elucidates a diverse pangenome and 15 lateral gene transfer events.</title>
        <authorList>
            <person name="Petersen C."/>
            <person name="Sorensen T."/>
            <person name="Nielsen M.R."/>
            <person name="Sondergaard T.E."/>
            <person name="Sorensen J.L."/>
            <person name="Fitzpatrick D.A."/>
            <person name="Frisvad J.C."/>
            <person name="Nielsen K.L."/>
        </authorList>
    </citation>
    <scope>NUCLEOTIDE SEQUENCE</scope>
    <source>
        <strain evidence="2">IBT 34128</strain>
    </source>
</reference>
<dbReference type="Proteomes" id="UP001141434">
    <property type="component" value="Unassembled WGS sequence"/>
</dbReference>
<comment type="caution">
    <text evidence="2">The sequence shown here is derived from an EMBL/GenBank/DDBJ whole genome shotgun (WGS) entry which is preliminary data.</text>
</comment>
<proteinExistence type="predicted"/>
<dbReference type="GeneID" id="81391249"/>
<dbReference type="EMBL" id="JAPMSZ010000002">
    <property type="protein sequence ID" value="KAJ5111869.1"/>
    <property type="molecule type" value="Genomic_DNA"/>
</dbReference>
<evidence type="ECO:0000313" key="2">
    <source>
        <dbReference type="EMBL" id="KAJ5111869.1"/>
    </source>
</evidence>
<organism evidence="2 3">
    <name type="scientific">Penicillium alfredii</name>
    <dbReference type="NCBI Taxonomy" id="1506179"/>
    <lineage>
        <taxon>Eukaryota</taxon>
        <taxon>Fungi</taxon>
        <taxon>Dikarya</taxon>
        <taxon>Ascomycota</taxon>
        <taxon>Pezizomycotina</taxon>
        <taxon>Eurotiomycetes</taxon>
        <taxon>Eurotiomycetidae</taxon>
        <taxon>Eurotiales</taxon>
        <taxon>Aspergillaceae</taxon>
        <taxon>Penicillium</taxon>
    </lineage>
</organism>
<feature type="region of interest" description="Disordered" evidence="1">
    <location>
        <begin position="1"/>
        <end position="113"/>
    </location>
</feature>